<feature type="region of interest" description="Disordered" evidence="1">
    <location>
        <begin position="1"/>
        <end position="32"/>
    </location>
</feature>
<evidence type="ECO:0000256" key="1">
    <source>
        <dbReference type="SAM" id="MobiDB-lite"/>
    </source>
</evidence>
<name>A0A8H6FBR7_9LECA</name>
<sequence>MGVRNPTPASPFSEASASCTEATETPDKTEPLAEILDPEKTVATYGFVWHYDHNPVLVPQEITQKDWRSDSKELVQFYTIKETPPQSSDGSSAEIDDGDTYFSTHRAGVRLPRNNEKRVTFGCRFNESYKRLKGVKVIRRKSINADGTSWPFFEDSRRLEDLALRLRDEGDEKAAEFSEEEALRLVHRKTPEPYEIEETPEVDDVTEIEDDTDFSDLTNIEEGSEILETPELEDVWGFMVLFSDDMW</sequence>
<dbReference type="Proteomes" id="UP000593566">
    <property type="component" value="Unassembled WGS sequence"/>
</dbReference>
<keyword evidence="3" id="KW-1185">Reference proteome</keyword>
<dbReference type="EMBL" id="JACCJB010000011">
    <property type="protein sequence ID" value="KAF6222592.1"/>
    <property type="molecule type" value="Genomic_DNA"/>
</dbReference>
<reference evidence="2 3" key="1">
    <citation type="journal article" date="2020" name="Genomics">
        <title>Complete, high-quality genomes from long-read metagenomic sequencing of two wolf lichen thalli reveals enigmatic genome architecture.</title>
        <authorList>
            <person name="McKenzie S.K."/>
            <person name="Walston R.F."/>
            <person name="Allen J.L."/>
        </authorList>
    </citation>
    <scope>NUCLEOTIDE SEQUENCE [LARGE SCALE GENOMIC DNA]</scope>
    <source>
        <strain evidence="2">WasteWater1</strain>
    </source>
</reference>
<dbReference type="AlphaFoldDB" id="A0A8H6FBR7"/>
<organism evidence="2 3">
    <name type="scientific">Letharia lupina</name>
    <dbReference type="NCBI Taxonomy" id="560253"/>
    <lineage>
        <taxon>Eukaryota</taxon>
        <taxon>Fungi</taxon>
        <taxon>Dikarya</taxon>
        <taxon>Ascomycota</taxon>
        <taxon>Pezizomycotina</taxon>
        <taxon>Lecanoromycetes</taxon>
        <taxon>OSLEUM clade</taxon>
        <taxon>Lecanoromycetidae</taxon>
        <taxon>Lecanorales</taxon>
        <taxon>Lecanorineae</taxon>
        <taxon>Parmeliaceae</taxon>
        <taxon>Letharia</taxon>
    </lineage>
</organism>
<dbReference type="GeneID" id="59329056"/>
<protein>
    <submittedName>
        <fullName evidence="2">Uncharacterized protein</fullName>
    </submittedName>
</protein>
<dbReference type="RefSeq" id="XP_037151938.1">
    <property type="nucleotide sequence ID" value="XM_037291576.1"/>
</dbReference>
<evidence type="ECO:0000313" key="3">
    <source>
        <dbReference type="Proteomes" id="UP000593566"/>
    </source>
</evidence>
<feature type="compositionally biased region" description="Polar residues" evidence="1">
    <location>
        <begin position="13"/>
        <end position="23"/>
    </location>
</feature>
<comment type="caution">
    <text evidence="2">The sequence shown here is derived from an EMBL/GenBank/DDBJ whole genome shotgun (WGS) entry which is preliminary data.</text>
</comment>
<accession>A0A8H6FBR7</accession>
<gene>
    <name evidence="2" type="ORF">HO133_000638</name>
</gene>
<evidence type="ECO:0000313" key="2">
    <source>
        <dbReference type="EMBL" id="KAF6222592.1"/>
    </source>
</evidence>
<proteinExistence type="predicted"/>